<evidence type="ECO:0000256" key="4">
    <source>
        <dbReference type="ARBA" id="ARBA00022801"/>
    </source>
</evidence>
<dbReference type="Pfam" id="PF14541">
    <property type="entry name" value="TAXi_C"/>
    <property type="match status" value="1"/>
</dbReference>
<feature type="domain" description="Peptidase A1" evidence="6">
    <location>
        <begin position="88"/>
        <end position="449"/>
    </location>
</feature>
<sequence length="457" mass="50349">MASSFSFLTLFVLFCVYIPIGTMSFSMKLIPRVNFDSILFPKNISLEEKHNRLVQLSKIHALKYQMNNTNAISPQTFQPLVPTISNIYAVEMRIGTPPFTTLLMFDTGSSDTWVQCLGCTKCFPLKGENFKYQASNTFKEVPCEHPLCDPKKCSDGKCEYAITYADGAKSKGILLFETFNFPPGPSNIVIDKRFLSFKGVVFGCGLQSEKMTFGVGVPMTDNNVIGGMFGLGPEPRSFLKQLKAETNMRFSYCLGQFLDPQSHNYLHFGPDAKISGDFKTTSLVPTIGSLTLIHYHVVCKGISLDGNKLPIDPKLFEVKSDGSGGFILDTGAYATILVQSAYQVLKQRVMAYFQQKGLSPSTEKKLSLDLCYLNPPPNIVKPTITYHFDGGADFVVAPESGFLSAGDGRNKVFCLAVLGHNDFGNILGVINQADHTFLFDVGKNQVSFTPKAKTCSK</sequence>
<dbReference type="SUPFAM" id="SSF50630">
    <property type="entry name" value="Acid proteases"/>
    <property type="match status" value="1"/>
</dbReference>
<evidence type="ECO:0000259" key="6">
    <source>
        <dbReference type="PROSITE" id="PS51767"/>
    </source>
</evidence>
<evidence type="ECO:0000313" key="9">
    <source>
        <dbReference type="EnsemblPlants" id="KEH38402"/>
    </source>
</evidence>
<dbReference type="KEGG" id="mtr:25487061"/>
<dbReference type="InterPro" id="IPR051708">
    <property type="entry name" value="Plant_Aspart_Prot_A1"/>
</dbReference>
<dbReference type="EC" id="3.4.23.12" evidence="8"/>
<proteinExistence type="inferred from homology"/>
<dbReference type="OrthoDB" id="1072226at2759"/>
<dbReference type="InterPro" id="IPR021109">
    <property type="entry name" value="Peptidase_aspartic_dom_sf"/>
</dbReference>
<evidence type="ECO:0000313" key="8">
    <source>
        <dbReference type="EMBL" id="RHN74677.1"/>
    </source>
</evidence>
<accession>A0A072V9D5</accession>
<comment type="similarity">
    <text evidence="1">Belongs to the peptidase A1 family.</text>
</comment>
<dbReference type="PANTHER" id="PTHR47967:SF136">
    <property type="match status" value="1"/>
</dbReference>
<dbReference type="PROSITE" id="PS51767">
    <property type="entry name" value="PEPTIDASE_A1"/>
    <property type="match status" value="1"/>
</dbReference>
<evidence type="ECO:0000313" key="11">
    <source>
        <dbReference type="Proteomes" id="UP000265566"/>
    </source>
</evidence>
<dbReference type="CDD" id="cd05476">
    <property type="entry name" value="pepsin_A_like_plant"/>
    <property type="match status" value="1"/>
</dbReference>
<dbReference type="AlphaFoldDB" id="A0A072V9D5"/>
<reference evidence="7 10" key="2">
    <citation type="journal article" date="2014" name="BMC Genomics">
        <title>An improved genome release (version Mt4.0) for the model legume Medicago truncatula.</title>
        <authorList>
            <person name="Tang H."/>
            <person name="Krishnakumar V."/>
            <person name="Bidwell S."/>
            <person name="Rosen B."/>
            <person name="Chan A."/>
            <person name="Zhou S."/>
            <person name="Gentzbittel L."/>
            <person name="Childs K.L."/>
            <person name="Yandell M."/>
            <person name="Gundlach H."/>
            <person name="Mayer K.F."/>
            <person name="Schwartz D.C."/>
            <person name="Town C.D."/>
        </authorList>
    </citation>
    <scope>GENOME REANNOTATION</scope>
    <source>
        <strain evidence="7">A17</strain>
        <strain evidence="9 10">cv. Jemalong A17</strain>
    </source>
</reference>
<dbReference type="EMBL" id="CM001218">
    <property type="protein sequence ID" value="KEH38402.1"/>
    <property type="molecule type" value="Genomic_DNA"/>
</dbReference>
<dbReference type="GO" id="GO:0004190">
    <property type="term" value="F:aspartic-type endopeptidase activity"/>
    <property type="evidence" value="ECO:0007669"/>
    <property type="project" value="UniProtKB-KW"/>
</dbReference>
<dbReference type="Proteomes" id="UP000002051">
    <property type="component" value="Chromosome 2"/>
</dbReference>
<evidence type="ECO:0000256" key="3">
    <source>
        <dbReference type="ARBA" id="ARBA00022750"/>
    </source>
</evidence>
<dbReference type="InterPro" id="IPR033121">
    <property type="entry name" value="PEPTIDASE_A1"/>
</dbReference>
<keyword evidence="4 8" id="KW-0378">Hydrolase</keyword>
<keyword evidence="5" id="KW-0325">Glycoprotein</keyword>
<dbReference type="Proteomes" id="UP000265566">
    <property type="component" value="Chromosome 2"/>
</dbReference>
<dbReference type="GO" id="GO:0006508">
    <property type="term" value="P:proteolysis"/>
    <property type="evidence" value="ECO:0007669"/>
    <property type="project" value="UniProtKB-KW"/>
</dbReference>
<reference evidence="8" key="5">
    <citation type="journal article" date="2018" name="Nat. Plants">
        <title>Whole-genome landscape of Medicago truncatula symbiotic genes.</title>
        <authorList>
            <person name="Pecrix Y."/>
            <person name="Gamas P."/>
            <person name="Carrere S."/>
        </authorList>
    </citation>
    <scope>NUCLEOTIDE SEQUENCE</scope>
    <source>
        <tissue evidence="8">Leaves</tissue>
    </source>
</reference>
<evidence type="ECO:0000256" key="1">
    <source>
        <dbReference type="ARBA" id="ARBA00007447"/>
    </source>
</evidence>
<dbReference type="Gene3D" id="2.40.70.10">
    <property type="entry name" value="Acid Proteases"/>
    <property type="match status" value="2"/>
</dbReference>
<evidence type="ECO:0000256" key="2">
    <source>
        <dbReference type="ARBA" id="ARBA00022670"/>
    </source>
</evidence>
<reference evidence="9" key="3">
    <citation type="submission" date="2015-04" db="UniProtKB">
        <authorList>
            <consortium name="EnsemblPlants"/>
        </authorList>
    </citation>
    <scope>IDENTIFICATION</scope>
    <source>
        <strain evidence="9">cv. Jemalong A17</strain>
    </source>
</reference>
<evidence type="ECO:0000313" key="7">
    <source>
        <dbReference type="EMBL" id="KEH38402.1"/>
    </source>
</evidence>
<dbReference type="InterPro" id="IPR032861">
    <property type="entry name" value="TAXi_N"/>
</dbReference>
<dbReference type="PANTHER" id="PTHR47967">
    <property type="entry name" value="OS07G0603500 PROTEIN-RELATED"/>
    <property type="match status" value="1"/>
</dbReference>
<dbReference type="EnsemblPlants" id="KEH38402">
    <property type="protein sequence ID" value="KEH38402"/>
    <property type="gene ID" value="MTR_2g070430"/>
</dbReference>
<name>A0A072V9D5_MEDTR</name>
<reference evidence="11" key="4">
    <citation type="journal article" date="2018" name="Nat. Plants">
        <title>Whole-genome landscape of Medicago truncatula symbiotic genes.</title>
        <authorList>
            <person name="Pecrix Y."/>
            <person name="Staton S.E."/>
            <person name="Sallet E."/>
            <person name="Lelandais-Briere C."/>
            <person name="Moreau S."/>
            <person name="Carrere S."/>
            <person name="Blein T."/>
            <person name="Jardinaud M.F."/>
            <person name="Latrasse D."/>
            <person name="Zouine M."/>
            <person name="Zahm M."/>
            <person name="Kreplak J."/>
            <person name="Mayjonade B."/>
            <person name="Satge C."/>
            <person name="Perez M."/>
            <person name="Cauet S."/>
            <person name="Marande W."/>
            <person name="Chantry-Darmon C."/>
            <person name="Lopez-Roques C."/>
            <person name="Bouchez O."/>
            <person name="Berard A."/>
            <person name="Debelle F."/>
            <person name="Munos S."/>
            <person name="Bendahmane A."/>
            <person name="Berges H."/>
            <person name="Niebel A."/>
            <person name="Buitink J."/>
            <person name="Frugier F."/>
            <person name="Benhamed M."/>
            <person name="Crespi M."/>
            <person name="Gouzy J."/>
            <person name="Gamas P."/>
        </authorList>
    </citation>
    <scope>NUCLEOTIDE SEQUENCE [LARGE SCALE GENOMIC DNA]</scope>
    <source>
        <strain evidence="11">cv. Jemalong A17</strain>
    </source>
</reference>
<reference evidence="7 10" key="1">
    <citation type="journal article" date="2011" name="Nature">
        <title>The Medicago genome provides insight into the evolution of rhizobial symbioses.</title>
        <authorList>
            <person name="Young N.D."/>
            <person name="Debelle F."/>
            <person name="Oldroyd G.E."/>
            <person name="Geurts R."/>
            <person name="Cannon S.B."/>
            <person name="Udvardi M.K."/>
            <person name="Benedito V.A."/>
            <person name="Mayer K.F."/>
            <person name="Gouzy J."/>
            <person name="Schoof H."/>
            <person name="Van de Peer Y."/>
            <person name="Proost S."/>
            <person name="Cook D.R."/>
            <person name="Meyers B.C."/>
            <person name="Spannagl M."/>
            <person name="Cheung F."/>
            <person name="De Mita S."/>
            <person name="Krishnakumar V."/>
            <person name="Gundlach H."/>
            <person name="Zhou S."/>
            <person name="Mudge J."/>
            <person name="Bharti A.K."/>
            <person name="Murray J.D."/>
            <person name="Naoumkina M.A."/>
            <person name="Rosen B."/>
            <person name="Silverstein K.A."/>
            <person name="Tang H."/>
            <person name="Rombauts S."/>
            <person name="Zhao P.X."/>
            <person name="Zhou P."/>
            <person name="Barbe V."/>
            <person name="Bardou P."/>
            <person name="Bechner M."/>
            <person name="Bellec A."/>
            <person name="Berger A."/>
            <person name="Berges H."/>
            <person name="Bidwell S."/>
            <person name="Bisseling T."/>
            <person name="Choisne N."/>
            <person name="Couloux A."/>
            <person name="Denny R."/>
            <person name="Deshpande S."/>
            <person name="Dai X."/>
            <person name="Doyle J.J."/>
            <person name="Dudez A.M."/>
            <person name="Farmer A.D."/>
            <person name="Fouteau S."/>
            <person name="Franken C."/>
            <person name="Gibelin C."/>
            <person name="Gish J."/>
            <person name="Goldstein S."/>
            <person name="Gonzalez A.J."/>
            <person name="Green P.J."/>
            <person name="Hallab A."/>
            <person name="Hartog M."/>
            <person name="Hua A."/>
            <person name="Humphray S.J."/>
            <person name="Jeong D.H."/>
            <person name="Jing Y."/>
            <person name="Jocker A."/>
            <person name="Kenton S.M."/>
            <person name="Kim D.J."/>
            <person name="Klee K."/>
            <person name="Lai H."/>
            <person name="Lang C."/>
            <person name="Lin S."/>
            <person name="Macmil S.L."/>
            <person name="Magdelenat G."/>
            <person name="Matthews L."/>
            <person name="McCorrison J."/>
            <person name="Monaghan E.L."/>
            <person name="Mun J.H."/>
            <person name="Najar F.Z."/>
            <person name="Nicholson C."/>
            <person name="Noirot C."/>
            <person name="O'Bleness M."/>
            <person name="Paule C.R."/>
            <person name="Poulain J."/>
            <person name="Prion F."/>
            <person name="Qin B."/>
            <person name="Qu C."/>
            <person name="Retzel E.F."/>
            <person name="Riddle C."/>
            <person name="Sallet E."/>
            <person name="Samain S."/>
            <person name="Samson N."/>
            <person name="Sanders I."/>
            <person name="Saurat O."/>
            <person name="Scarpelli C."/>
            <person name="Schiex T."/>
            <person name="Segurens B."/>
            <person name="Severin A.J."/>
            <person name="Sherrier D.J."/>
            <person name="Shi R."/>
            <person name="Sims S."/>
            <person name="Singer S.R."/>
            <person name="Sinharoy S."/>
            <person name="Sterck L."/>
            <person name="Viollet A."/>
            <person name="Wang B.B."/>
            <person name="Wang K."/>
            <person name="Wang M."/>
            <person name="Wang X."/>
            <person name="Warfsmann J."/>
            <person name="Weissenbach J."/>
            <person name="White D.D."/>
            <person name="White J.D."/>
            <person name="Wiley G.B."/>
            <person name="Wincker P."/>
            <person name="Xing Y."/>
            <person name="Yang L."/>
            <person name="Yao Z."/>
            <person name="Ying F."/>
            <person name="Zhai J."/>
            <person name="Zhou L."/>
            <person name="Zuber A."/>
            <person name="Denarie J."/>
            <person name="Dixon R.A."/>
            <person name="May G.D."/>
            <person name="Schwartz D.C."/>
            <person name="Rogers J."/>
            <person name="Quetier F."/>
            <person name="Town C.D."/>
            <person name="Roe B.A."/>
        </authorList>
    </citation>
    <scope>NUCLEOTIDE SEQUENCE [LARGE SCALE GENOMIC DNA]</scope>
    <source>
        <strain evidence="7">A17</strain>
        <strain evidence="9 10">cv. Jemalong A17</strain>
    </source>
</reference>
<evidence type="ECO:0000256" key="5">
    <source>
        <dbReference type="ARBA" id="ARBA00023180"/>
    </source>
</evidence>
<protein>
    <submittedName>
        <fullName evidence="7">Eukaryotic aspartyl protease family protein</fullName>
    </submittedName>
    <submittedName>
        <fullName evidence="8">Putative nepenthesin</fullName>
        <ecNumber evidence="8">3.4.23.12</ecNumber>
    </submittedName>
</protein>
<dbReference type="Gramene" id="rna10784">
    <property type="protein sequence ID" value="RHN74677.1"/>
    <property type="gene ID" value="gene10784"/>
</dbReference>
<gene>
    <name evidence="9" type="primary">25487061</name>
    <name evidence="7" type="ordered locus">MTR_2g070430</name>
    <name evidence="8" type="ORF">MtrunA17_Chr2g0312941</name>
</gene>
<dbReference type="HOGENOM" id="CLU_005738_8_5_1"/>
<keyword evidence="10" id="KW-1185">Reference proteome</keyword>
<dbReference type="InterPro" id="IPR032799">
    <property type="entry name" value="TAXi_C"/>
</dbReference>
<organism evidence="7 10">
    <name type="scientific">Medicago truncatula</name>
    <name type="common">Barrel medic</name>
    <name type="synonym">Medicago tribuloides</name>
    <dbReference type="NCBI Taxonomy" id="3880"/>
    <lineage>
        <taxon>Eukaryota</taxon>
        <taxon>Viridiplantae</taxon>
        <taxon>Streptophyta</taxon>
        <taxon>Embryophyta</taxon>
        <taxon>Tracheophyta</taxon>
        <taxon>Spermatophyta</taxon>
        <taxon>Magnoliopsida</taxon>
        <taxon>eudicotyledons</taxon>
        <taxon>Gunneridae</taxon>
        <taxon>Pentapetalae</taxon>
        <taxon>rosids</taxon>
        <taxon>fabids</taxon>
        <taxon>Fabales</taxon>
        <taxon>Fabaceae</taxon>
        <taxon>Papilionoideae</taxon>
        <taxon>50 kb inversion clade</taxon>
        <taxon>NPAAA clade</taxon>
        <taxon>Hologalegina</taxon>
        <taxon>IRL clade</taxon>
        <taxon>Trifolieae</taxon>
        <taxon>Medicago</taxon>
    </lineage>
</organism>
<keyword evidence="2 7" id="KW-0645">Protease</keyword>
<dbReference type="Pfam" id="PF14543">
    <property type="entry name" value="TAXi_N"/>
    <property type="match status" value="1"/>
</dbReference>
<keyword evidence="3" id="KW-0064">Aspartyl protease</keyword>
<dbReference type="InterPro" id="IPR034161">
    <property type="entry name" value="Pepsin-like_plant"/>
</dbReference>
<dbReference type="EMBL" id="PSQE01000002">
    <property type="protein sequence ID" value="RHN74677.1"/>
    <property type="molecule type" value="Genomic_DNA"/>
</dbReference>
<evidence type="ECO:0000313" key="10">
    <source>
        <dbReference type="Proteomes" id="UP000002051"/>
    </source>
</evidence>